<dbReference type="EMBL" id="CABD030008146">
    <property type="status" value="NOT_ANNOTATED_CDS"/>
    <property type="molecule type" value="Genomic_DNA"/>
</dbReference>
<protein>
    <submittedName>
        <fullName evidence="1">Uncharacterized protein</fullName>
    </submittedName>
</protein>
<dbReference type="Ensembl" id="ENSGGOT00000050143.1">
    <property type="protein sequence ID" value="ENSGGOP00000039966.1"/>
    <property type="gene ID" value="ENSGGOG00000038337.1"/>
</dbReference>
<proteinExistence type="predicted"/>
<dbReference type="InParanoid" id="A0A2I2YY96"/>
<evidence type="ECO:0000313" key="2">
    <source>
        <dbReference type="Proteomes" id="UP000001519"/>
    </source>
</evidence>
<reference evidence="1 2" key="2">
    <citation type="journal article" date="2012" name="Nature">
        <title>Insights into hominid evolution from the gorilla genome sequence.</title>
        <authorList>
            <person name="Scally A."/>
            <person name="Dutheil J.Y."/>
            <person name="Hillier L.W."/>
            <person name="Jordan G.E."/>
            <person name="Goodhead I."/>
            <person name="Herrero J."/>
            <person name="Hobolth A."/>
            <person name="Lappalainen T."/>
            <person name="Mailund T."/>
            <person name="Marques-Bonet T."/>
            <person name="McCarthy S."/>
            <person name="Montgomery S.H."/>
            <person name="Schwalie P.C."/>
            <person name="Tang Y.A."/>
            <person name="Ward M.C."/>
            <person name="Xue Y."/>
            <person name="Yngvadottir B."/>
            <person name="Alkan C."/>
            <person name="Andersen L.N."/>
            <person name="Ayub Q."/>
            <person name="Ball E.V."/>
            <person name="Beal K."/>
            <person name="Bradley B.J."/>
            <person name="Chen Y."/>
            <person name="Clee C.M."/>
            <person name="Fitzgerald S."/>
            <person name="Graves T.A."/>
            <person name="Gu Y."/>
            <person name="Heath P."/>
            <person name="Heger A."/>
            <person name="Karakoc E."/>
            <person name="Kolb-Kokocinski A."/>
            <person name="Laird G.K."/>
            <person name="Lunter G."/>
            <person name="Meader S."/>
            <person name="Mort M."/>
            <person name="Mullikin J.C."/>
            <person name="Munch K."/>
            <person name="O'Connor T.D."/>
            <person name="Phillips A.D."/>
            <person name="Prado-Martinez J."/>
            <person name="Rogers A.S."/>
            <person name="Sajjadian S."/>
            <person name="Schmidt D."/>
            <person name="Shaw K."/>
            <person name="Simpson J.T."/>
            <person name="Stenson P.D."/>
            <person name="Turner D.J."/>
            <person name="Vigilant L."/>
            <person name="Vilella A.J."/>
            <person name="Whitener W."/>
            <person name="Zhu B."/>
            <person name="Cooper D.N."/>
            <person name="de Jong P."/>
            <person name="Dermitzakis E.T."/>
            <person name="Eichler E.E."/>
            <person name="Flicek P."/>
            <person name="Goldman N."/>
            <person name="Mundy N.I."/>
            <person name="Ning Z."/>
            <person name="Odom D.T."/>
            <person name="Ponting C.P."/>
            <person name="Quail M.A."/>
            <person name="Ryder O.A."/>
            <person name="Searle S.M."/>
            <person name="Warren W.C."/>
            <person name="Wilson R.K."/>
            <person name="Schierup M.H."/>
            <person name="Rogers J."/>
            <person name="Tyler-Smith C."/>
            <person name="Durbin R."/>
        </authorList>
    </citation>
    <scope>NUCLEOTIDE SEQUENCE [LARGE SCALE GENOMIC DNA]</scope>
</reference>
<evidence type="ECO:0000313" key="1">
    <source>
        <dbReference type="Ensembl" id="ENSGGOP00000039966.1"/>
    </source>
</evidence>
<reference evidence="1" key="3">
    <citation type="submission" date="2025-08" db="UniProtKB">
        <authorList>
            <consortium name="Ensembl"/>
        </authorList>
    </citation>
    <scope>IDENTIFICATION</scope>
</reference>
<dbReference type="GeneTree" id="ENSGT01000000215577"/>
<organism evidence="1 2">
    <name type="scientific">Gorilla gorilla gorilla</name>
    <name type="common">Western lowland gorilla</name>
    <dbReference type="NCBI Taxonomy" id="9595"/>
    <lineage>
        <taxon>Eukaryota</taxon>
        <taxon>Metazoa</taxon>
        <taxon>Chordata</taxon>
        <taxon>Craniata</taxon>
        <taxon>Vertebrata</taxon>
        <taxon>Euteleostomi</taxon>
        <taxon>Mammalia</taxon>
        <taxon>Eutheria</taxon>
        <taxon>Euarchontoglires</taxon>
        <taxon>Primates</taxon>
        <taxon>Haplorrhini</taxon>
        <taxon>Catarrhini</taxon>
        <taxon>Hominidae</taxon>
        <taxon>Gorilla</taxon>
    </lineage>
</organism>
<name>A0A2I2YY96_GORGO</name>
<sequence>MTPICQISLRMANKGEEPFNPNTGPGGRSCLQALGHGVKWTQPANFLP</sequence>
<reference evidence="2" key="1">
    <citation type="submission" date="2011-05" db="EMBL/GenBank/DDBJ databases">
        <title>Insights into the evolution of the great apes provided by the gorilla genome.</title>
        <authorList>
            <person name="Scally A."/>
        </authorList>
    </citation>
    <scope>NUCLEOTIDE SEQUENCE [LARGE SCALE GENOMIC DNA]</scope>
</reference>
<keyword evidence="2" id="KW-1185">Reference proteome</keyword>
<accession>A0A2I2YY96</accession>
<dbReference type="Proteomes" id="UP000001519">
    <property type="component" value="Chromosome 1"/>
</dbReference>
<dbReference type="AlphaFoldDB" id="A0A2I2YY96"/>
<reference evidence="1" key="4">
    <citation type="submission" date="2025-09" db="UniProtKB">
        <authorList>
            <consortium name="Ensembl"/>
        </authorList>
    </citation>
    <scope>IDENTIFICATION</scope>
</reference>